<proteinExistence type="inferred from homology"/>
<evidence type="ECO:0000256" key="12">
    <source>
        <dbReference type="SAM" id="Phobius"/>
    </source>
</evidence>
<evidence type="ECO:0000256" key="5">
    <source>
        <dbReference type="ARBA" id="ARBA00022692"/>
    </source>
</evidence>
<evidence type="ECO:0000256" key="3">
    <source>
        <dbReference type="ARBA" id="ARBA00010617"/>
    </source>
</evidence>
<comment type="similarity">
    <text evidence="3">Belongs to the cytochrome P450 family.</text>
</comment>
<feature type="transmembrane region" description="Helical" evidence="12">
    <location>
        <begin position="61"/>
        <end position="81"/>
    </location>
</feature>
<feature type="transmembrane region" description="Helical" evidence="12">
    <location>
        <begin position="30"/>
        <end position="49"/>
    </location>
</feature>
<evidence type="ECO:0000256" key="6">
    <source>
        <dbReference type="ARBA" id="ARBA00022723"/>
    </source>
</evidence>
<evidence type="ECO:0000256" key="4">
    <source>
        <dbReference type="ARBA" id="ARBA00022617"/>
    </source>
</evidence>
<dbReference type="Gene3D" id="1.10.630.10">
    <property type="entry name" value="Cytochrome P450"/>
    <property type="match status" value="1"/>
</dbReference>
<dbReference type="VEuPathDB" id="FungiDB:MMYC01_201595"/>
<evidence type="ECO:0000256" key="8">
    <source>
        <dbReference type="ARBA" id="ARBA00023002"/>
    </source>
</evidence>
<evidence type="ECO:0000256" key="1">
    <source>
        <dbReference type="ARBA" id="ARBA00001971"/>
    </source>
</evidence>
<gene>
    <name evidence="13" type="ORF">MMYC01_201595</name>
</gene>
<keyword evidence="6" id="KW-0479">Metal-binding</keyword>
<keyword evidence="8" id="KW-0560">Oxidoreductase</keyword>
<dbReference type="Pfam" id="PF00067">
    <property type="entry name" value="p450"/>
    <property type="match status" value="1"/>
</dbReference>
<name>A0A175WCC1_9PEZI</name>
<comment type="cofactor">
    <cofactor evidence="1">
        <name>heme</name>
        <dbReference type="ChEBI" id="CHEBI:30413"/>
    </cofactor>
</comment>
<dbReference type="InterPro" id="IPR001128">
    <property type="entry name" value="Cyt_P450"/>
</dbReference>
<evidence type="ECO:0000256" key="2">
    <source>
        <dbReference type="ARBA" id="ARBA00004370"/>
    </source>
</evidence>
<dbReference type="Proteomes" id="UP000078237">
    <property type="component" value="Unassembled WGS sequence"/>
</dbReference>
<evidence type="ECO:0000256" key="9">
    <source>
        <dbReference type="ARBA" id="ARBA00023004"/>
    </source>
</evidence>
<sequence>MLTSVVPAALGVASHVLYFNKGEHHLYAALYARILFFSTVLVVFVFAFLGGEAKVVATRAVATAGWYFAGFYSSLLTYRVFLHPLRSFPGPLGAKISSLWLPTQVFGSSQAYRKVLDIHRRYGDFVRIGSSDLAICHPEAVSAIYGRTSRCTKGAWYDLTYPMISLQTTRDREAHQRQRRLWSGAFSDKQLRGYEERIDIFRRKLVDRISRSARDGTPLDVTQWFNLFTFDVMGDLAFGAPFDMLDSSEQHWAIRILKEGVKPLSLHLPVWLFQVLTSIPGAANDWWKFIRYCCEKLDERISAKQGEGNSDIMSVLLTPWKGKEISREGRKLLEGDSQLIIVAGSDTTAATMTHVLYQLVKNPDQLHKLQEELAPYFTNGIVDYHTIQNLQHLNGIINETLRLHPPSLRRYTD</sequence>
<keyword evidence="4" id="KW-0349">Heme</keyword>
<organism evidence="13 14">
    <name type="scientific">Madurella mycetomatis</name>
    <dbReference type="NCBI Taxonomy" id="100816"/>
    <lineage>
        <taxon>Eukaryota</taxon>
        <taxon>Fungi</taxon>
        <taxon>Dikarya</taxon>
        <taxon>Ascomycota</taxon>
        <taxon>Pezizomycotina</taxon>
        <taxon>Sordariomycetes</taxon>
        <taxon>Sordariomycetidae</taxon>
        <taxon>Sordariales</taxon>
        <taxon>Sordariales incertae sedis</taxon>
        <taxon>Madurella</taxon>
    </lineage>
</organism>
<dbReference type="STRING" id="100816.A0A175WCC1"/>
<dbReference type="PRINTS" id="PR00385">
    <property type="entry name" value="P450"/>
</dbReference>
<comment type="caution">
    <text evidence="13">The sequence shown here is derived from an EMBL/GenBank/DDBJ whole genome shotgun (WGS) entry which is preliminary data.</text>
</comment>
<dbReference type="GO" id="GO:0005506">
    <property type="term" value="F:iron ion binding"/>
    <property type="evidence" value="ECO:0007669"/>
    <property type="project" value="InterPro"/>
</dbReference>
<keyword evidence="9" id="KW-0408">Iron</keyword>
<dbReference type="InterPro" id="IPR050121">
    <property type="entry name" value="Cytochrome_P450_monoxygenase"/>
</dbReference>
<keyword evidence="14" id="KW-1185">Reference proteome</keyword>
<dbReference type="GO" id="GO:0016020">
    <property type="term" value="C:membrane"/>
    <property type="evidence" value="ECO:0007669"/>
    <property type="project" value="UniProtKB-SubCell"/>
</dbReference>
<dbReference type="OrthoDB" id="6692864at2759"/>
<evidence type="ECO:0000313" key="13">
    <source>
        <dbReference type="EMBL" id="KXX81139.1"/>
    </source>
</evidence>
<evidence type="ECO:0000313" key="14">
    <source>
        <dbReference type="Proteomes" id="UP000078237"/>
    </source>
</evidence>
<evidence type="ECO:0000256" key="10">
    <source>
        <dbReference type="ARBA" id="ARBA00023033"/>
    </source>
</evidence>
<keyword evidence="5 12" id="KW-0812">Transmembrane</keyword>
<keyword evidence="11 12" id="KW-0472">Membrane</keyword>
<dbReference type="GO" id="GO:0004497">
    <property type="term" value="F:monooxygenase activity"/>
    <property type="evidence" value="ECO:0007669"/>
    <property type="project" value="UniProtKB-KW"/>
</dbReference>
<dbReference type="PANTHER" id="PTHR24305:SF112">
    <property type="entry name" value="L-ORNITHINE-N5-MONOOXYGENASE (EUROFUNG)"/>
    <property type="match status" value="1"/>
</dbReference>
<protein>
    <submittedName>
        <fullName evidence="13">Tryprostatin B 6-hydroxylase</fullName>
    </submittedName>
</protein>
<dbReference type="PANTHER" id="PTHR24305">
    <property type="entry name" value="CYTOCHROME P450"/>
    <property type="match status" value="1"/>
</dbReference>
<dbReference type="GO" id="GO:0020037">
    <property type="term" value="F:heme binding"/>
    <property type="evidence" value="ECO:0007669"/>
    <property type="project" value="InterPro"/>
</dbReference>
<dbReference type="SUPFAM" id="SSF48264">
    <property type="entry name" value="Cytochrome P450"/>
    <property type="match status" value="1"/>
</dbReference>
<accession>A0A175WCC1</accession>
<reference evidence="13 14" key="1">
    <citation type="journal article" date="2016" name="Genome Announc.">
        <title>Genome Sequence of Madurella mycetomatis mm55, Isolated from a Human Mycetoma Case in Sudan.</title>
        <authorList>
            <person name="Smit S."/>
            <person name="Derks M.F."/>
            <person name="Bervoets S."/>
            <person name="Fahal A."/>
            <person name="van Leeuwen W."/>
            <person name="van Belkum A."/>
            <person name="van de Sande W.W."/>
        </authorList>
    </citation>
    <scope>NUCLEOTIDE SEQUENCE [LARGE SCALE GENOMIC DNA]</scope>
    <source>
        <strain evidence="14">mm55</strain>
    </source>
</reference>
<evidence type="ECO:0000256" key="7">
    <source>
        <dbReference type="ARBA" id="ARBA00022989"/>
    </source>
</evidence>
<keyword evidence="10" id="KW-0503">Monooxygenase</keyword>
<comment type="subcellular location">
    <subcellularLocation>
        <location evidence="2">Membrane</location>
    </subcellularLocation>
</comment>
<keyword evidence="7 12" id="KW-1133">Transmembrane helix</keyword>
<dbReference type="AlphaFoldDB" id="A0A175WCC1"/>
<dbReference type="GO" id="GO:0016705">
    <property type="term" value="F:oxidoreductase activity, acting on paired donors, with incorporation or reduction of molecular oxygen"/>
    <property type="evidence" value="ECO:0007669"/>
    <property type="project" value="InterPro"/>
</dbReference>
<dbReference type="EMBL" id="LCTW02000041">
    <property type="protein sequence ID" value="KXX81139.1"/>
    <property type="molecule type" value="Genomic_DNA"/>
</dbReference>
<evidence type="ECO:0000256" key="11">
    <source>
        <dbReference type="ARBA" id="ARBA00023136"/>
    </source>
</evidence>
<dbReference type="InterPro" id="IPR036396">
    <property type="entry name" value="Cyt_P450_sf"/>
</dbReference>